<reference evidence="3" key="1">
    <citation type="submission" date="2016-10" db="EMBL/GenBank/DDBJ databases">
        <authorList>
            <person name="Varghese N."/>
            <person name="Submissions S."/>
        </authorList>
    </citation>
    <scope>NUCLEOTIDE SEQUENCE [LARGE SCALE GENOMIC DNA]</scope>
    <source>
        <strain evidence="3">IBRC-M 10760</strain>
    </source>
</reference>
<gene>
    <name evidence="2" type="ORF">SAMN05216218_101390</name>
</gene>
<proteinExistence type="predicted"/>
<dbReference type="AlphaFoldDB" id="A0A1G7FX50"/>
<dbReference type="RefSeq" id="WP_092687234.1">
    <property type="nucleotide sequence ID" value="NZ_FNBK01000001.1"/>
</dbReference>
<dbReference type="SUPFAM" id="SSF54427">
    <property type="entry name" value="NTF2-like"/>
    <property type="match status" value="1"/>
</dbReference>
<evidence type="ECO:0000256" key="1">
    <source>
        <dbReference type="SAM" id="MobiDB-lite"/>
    </source>
</evidence>
<feature type="region of interest" description="Disordered" evidence="1">
    <location>
        <begin position="146"/>
        <end position="178"/>
    </location>
</feature>
<organism evidence="2 3">
    <name type="scientific">Halorientalis regularis</name>
    <dbReference type="NCBI Taxonomy" id="660518"/>
    <lineage>
        <taxon>Archaea</taxon>
        <taxon>Methanobacteriati</taxon>
        <taxon>Methanobacteriota</taxon>
        <taxon>Stenosarchaea group</taxon>
        <taxon>Halobacteria</taxon>
        <taxon>Halobacteriales</taxon>
        <taxon>Haloarculaceae</taxon>
        <taxon>Halorientalis</taxon>
    </lineage>
</organism>
<sequence length="279" mass="29937">MHKSTRRGYLVAAVGIAGLSGCQDVLDGGSDPGGNDDSDDTPGSESSDPQEVVETFYRALNQSKFEAANELLHSETLEQPVTQERYGQLAENELTVESVEVVDGGEEWTVVRANLQFVPPETSEPITDSIEIELRTEDDEWRIYASGRRIQRGETGTQEPTRDGDGQSGSGTEATGDPATVVSGFYAALDAGDRDAANARVHSEAVGIDVTQQAADTMADASLSTENVTLVEERADSATVDVTVIVSPAGSDRERSNRVRIELRPENGQWRIYSAGQAS</sequence>
<dbReference type="PROSITE" id="PS51257">
    <property type="entry name" value="PROKAR_LIPOPROTEIN"/>
    <property type="match status" value="1"/>
</dbReference>
<dbReference type="OrthoDB" id="242404at2157"/>
<dbReference type="Proteomes" id="UP000199076">
    <property type="component" value="Unassembled WGS sequence"/>
</dbReference>
<keyword evidence="3" id="KW-1185">Reference proteome</keyword>
<feature type="region of interest" description="Disordered" evidence="1">
    <location>
        <begin position="24"/>
        <end position="50"/>
    </location>
</feature>
<evidence type="ECO:0000313" key="2">
    <source>
        <dbReference type="EMBL" id="SDE80473.1"/>
    </source>
</evidence>
<name>A0A1G7FX50_9EURY</name>
<protein>
    <submittedName>
        <fullName evidence="2">Uncharacterized protein</fullName>
    </submittedName>
</protein>
<dbReference type="InterPro" id="IPR032710">
    <property type="entry name" value="NTF2-like_dom_sf"/>
</dbReference>
<dbReference type="EMBL" id="FNBK01000001">
    <property type="protein sequence ID" value="SDE80473.1"/>
    <property type="molecule type" value="Genomic_DNA"/>
</dbReference>
<evidence type="ECO:0000313" key="3">
    <source>
        <dbReference type="Proteomes" id="UP000199076"/>
    </source>
</evidence>
<accession>A0A1G7FX50</accession>
<dbReference type="STRING" id="660518.SAMN05216218_101390"/>